<dbReference type="Proteomes" id="UP000829494">
    <property type="component" value="Chromosome"/>
</dbReference>
<feature type="region of interest" description="Disordered" evidence="1">
    <location>
        <begin position="469"/>
        <end position="500"/>
    </location>
</feature>
<name>A0ABY3Z638_STRRM</name>
<proteinExistence type="predicted"/>
<dbReference type="EMBL" id="CP094298">
    <property type="protein sequence ID" value="UNZ05771.1"/>
    <property type="molecule type" value="Genomic_DNA"/>
</dbReference>
<sequence length="612" mass="63159">MGVVLPGWADELLDLIGVSWPNVDEDDYREMATAMREFAGDINDGASQAHEAVQALVSSAGGGQAAEALNAHWSKINGTHLTKLAQCGELAATALDGVAVLIEGAKIGAIVQLGILAAEVIAAQAAAPFTLGLSEVGALGATQVTRVIVKRLFKEVCQQVAEQVVSIALTPVEEALGAMVGDLVVQLGANALGVKDGVDLGQTAKAGKEGFAQGVQGAKDAAKSAADNPMQLLSAGGDGGGGGTGGGSGAGGGFTFDHDAHDKAITGLHGAGGHFRHAAGGKIGRAKRHHGRTRGKDAIADAANVVVDKVIDGLEDATKKTVKHLDDNMTRGIKQMAKNHKENDEKLSSHFAGLGKGGKKEPKGPKGGNAGGGGGGGRPPGGGKTGGNGDGARDPWWHGHSADQMRHHRGEPVDVSDQDRPTQLNRLEEEAVKLADEAKDNNHVNNTVPGKDYRKSGCSGSLLHDGVITSHTSSVRRNASRSKKEIDSGVPAPEPQTEPRAHPVVQGVLDDIKRDSTAKGEPLGSGHGKCAEVSLISDRLHQMDPDGTRIRTPEDARRALAGGVVHTRQIGDLVVRDKETGEKVTQLRHGDYKPPCASCAPMLDALGVAAHK</sequence>
<organism evidence="3 4">
    <name type="scientific">Streptomyces rimosus subsp. rimosus</name>
    <dbReference type="NCBI Taxonomy" id="132474"/>
    <lineage>
        <taxon>Bacteria</taxon>
        <taxon>Bacillati</taxon>
        <taxon>Actinomycetota</taxon>
        <taxon>Actinomycetes</taxon>
        <taxon>Kitasatosporales</taxon>
        <taxon>Streptomycetaceae</taxon>
        <taxon>Streptomyces</taxon>
    </lineage>
</organism>
<feature type="region of interest" description="Disordered" evidence="1">
    <location>
        <begin position="339"/>
        <end position="421"/>
    </location>
</feature>
<accession>A0ABY3Z638</accession>
<keyword evidence="4" id="KW-1185">Reference proteome</keyword>
<feature type="domain" description="Outer membrane channel protein CpnT-like N-terminal" evidence="2">
    <location>
        <begin position="17"/>
        <end position="147"/>
    </location>
</feature>
<evidence type="ECO:0000256" key="1">
    <source>
        <dbReference type="SAM" id="MobiDB-lite"/>
    </source>
</evidence>
<evidence type="ECO:0000313" key="4">
    <source>
        <dbReference type="Proteomes" id="UP000829494"/>
    </source>
</evidence>
<dbReference type="InterPro" id="IPR057746">
    <property type="entry name" value="CpnT-like_N"/>
</dbReference>
<dbReference type="Pfam" id="PF14431">
    <property type="entry name" value="YwqJ-deaminase"/>
    <property type="match status" value="1"/>
</dbReference>
<feature type="compositionally biased region" description="Basic and acidic residues" evidence="1">
    <location>
        <begin position="339"/>
        <end position="348"/>
    </location>
</feature>
<dbReference type="RefSeq" id="WP_003982436.1">
    <property type="nucleotide sequence ID" value="NZ_CP043497.1"/>
</dbReference>
<feature type="compositionally biased region" description="Basic and acidic residues" evidence="1">
    <location>
        <begin position="433"/>
        <end position="442"/>
    </location>
</feature>
<reference evidence="3 4" key="1">
    <citation type="submission" date="2022-03" db="EMBL/GenBank/DDBJ databases">
        <title>Complete genome of Streptomyces rimosus ssp. rimosus R7 (=ATCC 10970).</title>
        <authorList>
            <person name="Beganovic S."/>
            <person name="Ruckert C."/>
            <person name="Busche T."/>
            <person name="Kalinowski J."/>
            <person name="Wittmann C."/>
        </authorList>
    </citation>
    <scope>NUCLEOTIDE SEQUENCE [LARGE SCALE GENOMIC DNA]</scope>
    <source>
        <strain evidence="3 4">R7</strain>
    </source>
</reference>
<feature type="compositionally biased region" description="Gly residues" evidence="1">
    <location>
        <begin position="365"/>
        <end position="390"/>
    </location>
</feature>
<dbReference type="Pfam" id="PF25547">
    <property type="entry name" value="WXG100_2"/>
    <property type="match status" value="1"/>
</dbReference>
<feature type="compositionally biased region" description="Basic and acidic residues" evidence="1">
    <location>
        <begin position="391"/>
        <end position="405"/>
    </location>
</feature>
<gene>
    <name evidence="3" type="ORF">SRIMR7_26820</name>
</gene>
<evidence type="ECO:0000259" key="2">
    <source>
        <dbReference type="Pfam" id="PF25547"/>
    </source>
</evidence>
<protein>
    <recommendedName>
        <fullName evidence="2">Outer membrane channel protein CpnT-like N-terminal domain-containing protein</fullName>
    </recommendedName>
</protein>
<feature type="region of interest" description="Disordered" evidence="1">
    <location>
        <begin position="433"/>
        <end position="452"/>
    </location>
</feature>
<evidence type="ECO:0000313" key="3">
    <source>
        <dbReference type="EMBL" id="UNZ05771.1"/>
    </source>
</evidence>
<dbReference type="GeneID" id="66855104"/>
<dbReference type="InterPro" id="IPR025968">
    <property type="entry name" value="YwqJ_deaminase"/>
</dbReference>